<evidence type="ECO:0000313" key="1">
    <source>
        <dbReference type="EMBL" id="PHV71450.1"/>
    </source>
</evidence>
<accession>A0AC61DEV0</accession>
<proteinExistence type="predicted"/>
<gene>
    <name evidence="1" type="ORF">CS063_05215</name>
</gene>
<evidence type="ECO:0000313" key="2">
    <source>
        <dbReference type="Proteomes" id="UP000224460"/>
    </source>
</evidence>
<protein>
    <submittedName>
        <fullName evidence="1">DNA polymerase I</fullName>
    </submittedName>
</protein>
<organism evidence="1 2">
    <name type="scientific">Sporanaerobium hydrogeniformans</name>
    <dbReference type="NCBI Taxonomy" id="3072179"/>
    <lineage>
        <taxon>Bacteria</taxon>
        <taxon>Bacillati</taxon>
        <taxon>Bacillota</taxon>
        <taxon>Clostridia</taxon>
        <taxon>Lachnospirales</taxon>
        <taxon>Lachnospiraceae</taxon>
        <taxon>Sporanaerobium</taxon>
    </lineage>
</organism>
<sequence>MKSKLLLFDGHSMANRAFYGIPLLTNKEGVYTNAVYGFLNILLSIIEKEKPDYLGVAFDVSAPTFRHEFSAEYKGNRKGMPQELRPQIPLIKQVLEAMSIHMLEKPGFEADDVLGTLAKSAEKEGMEVVVVSGDRDLFQITSDHIQIKIPRTKKTGTEIESFFAKDVEATYGVTPIQFIDVKGLMGDTSDNIKGVPGIGEKTAIKLIQEYGSMENLLDHVSELKQKKLKENLVAYSQDARDSKMLATIVCEVPLNYKWDDFHYDLTLSEEAYDLLKNLEFKSLLNRLPRQAQERQEKEKEVNISRWEFLELKKFIEEQKDKEVVVTYFIEESKWGFGIATQEEIAYFEVGPQNEQMQKLLKTFFEDKCYPKIIHDSKKLKHLLYPYGINIEGVCFDPFIAAYLLYPTESSYAMEVIEEHLLGSETLASEETLLGKGKNKKSWMDLEEGVRLNYFGRAAALLWACYPLLKEKIVQENMEELFYTIELPLIEVLFSMEIQGISVDKERLMAYGKELDIRIEDLTKTIYEEVGEAFNINSPKQLGSILFEKLNLPVIKKTKTGYSTAAEVLETLQKEYPIVAKILEYRQYIKLKSTYVDGLMAVLDEQHKIHSTFNQTITATGRLSSTEPNLQNIPVKFEMGKKIRGMFIPSSKDYIFLDGDYSQIELRVLAHMAQDEVLINAFKENIDIHKLTASQVFHIPFNQVTPLQRSNAKAVNFGIIYGIGAFSLSEDLKISTKEAQIYIDGYFEKYPQVKAYLEECIALAMKKGYVTTLFNRKREIPEILASNYNMREFGKRVAMNTPIQGTSADIIKIAMVKVYQRLKKEKRKSRLILTVHDELLIEAHLTEVEAVKKLLKEEMEQAVKLLVPLEVEVHSGENWLEVK</sequence>
<keyword evidence="2" id="KW-1185">Reference proteome</keyword>
<dbReference type="EMBL" id="PEDL01000003">
    <property type="protein sequence ID" value="PHV71450.1"/>
    <property type="molecule type" value="Genomic_DNA"/>
</dbReference>
<reference evidence="1" key="1">
    <citation type="submission" date="2017-10" db="EMBL/GenBank/DDBJ databases">
        <title>Genome sequence of cellulolytic Lachnospiraceae bacterium XHS1971 isolated from hotspring sediment.</title>
        <authorList>
            <person name="Vasudevan G."/>
            <person name="Joshi A.J."/>
            <person name="Hivarkar S."/>
            <person name="Lanjekar V.B."/>
            <person name="Dhakephalkar P.K."/>
            <person name="Dagar S."/>
        </authorList>
    </citation>
    <scope>NUCLEOTIDE SEQUENCE</scope>
    <source>
        <strain evidence="1">XHS1971</strain>
    </source>
</reference>
<dbReference type="Proteomes" id="UP000224460">
    <property type="component" value="Unassembled WGS sequence"/>
</dbReference>
<name>A0AC61DEV0_9FIRM</name>
<comment type="caution">
    <text evidence="1">The sequence shown here is derived from an EMBL/GenBank/DDBJ whole genome shotgun (WGS) entry which is preliminary data.</text>
</comment>